<dbReference type="GO" id="GO:0005829">
    <property type="term" value="C:cytosol"/>
    <property type="evidence" value="ECO:0007669"/>
    <property type="project" value="TreeGrafter"/>
</dbReference>
<evidence type="ECO:0000313" key="14">
    <source>
        <dbReference type="Proteomes" id="UP000823637"/>
    </source>
</evidence>
<protein>
    <submittedName>
        <fullName evidence="13">CRISPR-associated helicase Cas3</fullName>
    </submittedName>
</protein>
<gene>
    <name evidence="13" type="primary">cas3</name>
    <name evidence="13" type="ORF">IAC32_02330</name>
</gene>
<dbReference type="PANTHER" id="PTHR47959">
    <property type="entry name" value="ATP-DEPENDENT RNA HELICASE RHLE-RELATED"/>
    <property type="match status" value="1"/>
</dbReference>
<dbReference type="Pfam" id="PF22590">
    <property type="entry name" value="Cas3-like_C_2"/>
    <property type="match status" value="1"/>
</dbReference>
<evidence type="ECO:0000256" key="4">
    <source>
        <dbReference type="ARBA" id="ARBA00022723"/>
    </source>
</evidence>
<reference evidence="13" key="1">
    <citation type="submission" date="2020-10" db="EMBL/GenBank/DDBJ databases">
        <authorList>
            <person name="Gilroy R."/>
        </authorList>
    </citation>
    <scope>NUCLEOTIDE SEQUENCE</scope>
    <source>
        <strain evidence="13">D3-1215</strain>
    </source>
</reference>
<keyword evidence="4" id="KW-0479">Metal-binding</keyword>
<evidence type="ECO:0000256" key="2">
    <source>
        <dbReference type="ARBA" id="ARBA00009046"/>
    </source>
</evidence>
<dbReference type="InterPro" id="IPR006483">
    <property type="entry name" value="CRISPR-assoc_Cas3_HD"/>
</dbReference>
<keyword evidence="8" id="KW-0067">ATP-binding</keyword>
<keyword evidence="9" id="KW-0051">Antiviral defense</keyword>
<dbReference type="GO" id="GO:0051607">
    <property type="term" value="P:defense response to virus"/>
    <property type="evidence" value="ECO:0007669"/>
    <property type="project" value="UniProtKB-KW"/>
</dbReference>
<dbReference type="Proteomes" id="UP000823637">
    <property type="component" value="Unassembled WGS sequence"/>
</dbReference>
<dbReference type="NCBIfam" id="TIGR00277">
    <property type="entry name" value="HDIG"/>
    <property type="match status" value="1"/>
</dbReference>
<dbReference type="InterPro" id="IPR006675">
    <property type="entry name" value="HDIG_dom"/>
</dbReference>
<evidence type="ECO:0000313" key="13">
    <source>
        <dbReference type="EMBL" id="MBO8446568.1"/>
    </source>
</evidence>
<accession>A0A9D9HE22</accession>
<dbReference type="InterPro" id="IPR027417">
    <property type="entry name" value="P-loop_NTPase"/>
</dbReference>
<dbReference type="AlphaFoldDB" id="A0A9D9HE22"/>
<dbReference type="SMART" id="SM00490">
    <property type="entry name" value="HELICc"/>
    <property type="match status" value="1"/>
</dbReference>
<dbReference type="EMBL" id="JADIMR010000033">
    <property type="protein sequence ID" value="MBO8446568.1"/>
    <property type="molecule type" value="Genomic_DNA"/>
</dbReference>
<dbReference type="InterPro" id="IPR038257">
    <property type="entry name" value="CRISPR-assoc_Cas3_HD_sf"/>
</dbReference>
<keyword evidence="7" id="KW-0347">Helicase</keyword>
<proteinExistence type="inferred from homology"/>
<keyword evidence="5" id="KW-0547">Nucleotide-binding</keyword>
<name>A0A9D9HE22_9BACT</name>
<dbReference type="NCBIfam" id="TIGR01587">
    <property type="entry name" value="cas3_core"/>
    <property type="match status" value="1"/>
</dbReference>
<dbReference type="GO" id="GO:0016787">
    <property type="term" value="F:hydrolase activity"/>
    <property type="evidence" value="ECO:0007669"/>
    <property type="project" value="UniProtKB-KW"/>
</dbReference>
<evidence type="ECO:0000256" key="8">
    <source>
        <dbReference type="ARBA" id="ARBA00022840"/>
    </source>
</evidence>
<dbReference type="PROSITE" id="PS51643">
    <property type="entry name" value="HD_CAS3"/>
    <property type="match status" value="1"/>
</dbReference>
<reference evidence="13" key="2">
    <citation type="journal article" date="2021" name="PeerJ">
        <title>Extensive microbial diversity within the chicken gut microbiome revealed by metagenomics and culture.</title>
        <authorList>
            <person name="Gilroy R."/>
            <person name="Ravi A."/>
            <person name="Getino M."/>
            <person name="Pursley I."/>
            <person name="Horton D.L."/>
            <person name="Alikhan N.F."/>
            <person name="Baker D."/>
            <person name="Gharbi K."/>
            <person name="Hall N."/>
            <person name="Watson M."/>
            <person name="Adriaenssens E.M."/>
            <person name="Foster-Nyarko E."/>
            <person name="Jarju S."/>
            <person name="Secka A."/>
            <person name="Antonio M."/>
            <person name="Oren A."/>
            <person name="Chaudhuri R.R."/>
            <person name="La Ragione R."/>
            <person name="Hildebrand F."/>
            <person name="Pallen M.J."/>
        </authorList>
    </citation>
    <scope>NUCLEOTIDE SEQUENCE</scope>
    <source>
        <strain evidence="13">D3-1215</strain>
    </source>
</reference>
<evidence type="ECO:0000256" key="1">
    <source>
        <dbReference type="ARBA" id="ARBA00006847"/>
    </source>
</evidence>
<dbReference type="GO" id="GO:0005524">
    <property type="term" value="F:ATP binding"/>
    <property type="evidence" value="ECO:0007669"/>
    <property type="project" value="UniProtKB-KW"/>
</dbReference>
<evidence type="ECO:0000256" key="9">
    <source>
        <dbReference type="ARBA" id="ARBA00023118"/>
    </source>
</evidence>
<dbReference type="GO" id="GO:0004518">
    <property type="term" value="F:nuclease activity"/>
    <property type="evidence" value="ECO:0007669"/>
    <property type="project" value="UniProtKB-KW"/>
</dbReference>
<dbReference type="SUPFAM" id="SSF109604">
    <property type="entry name" value="HD-domain/PDEase-like"/>
    <property type="match status" value="1"/>
</dbReference>
<dbReference type="SUPFAM" id="SSF52540">
    <property type="entry name" value="P-loop containing nucleoside triphosphate hydrolases"/>
    <property type="match status" value="1"/>
</dbReference>
<dbReference type="GO" id="GO:0046872">
    <property type="term" value="F:metal ion binding"/>
    <property type="evidence" value="ECO:0007669"/>
    <property type="project" value="UniProtKB-KW"/>
</dbReference>
<dbReference type="Pfam" id="PF01966">
    <property type="entry name" value="HD"/>
    <property type="match status" value="1"/>
</dbReference>
<dbReference type="InterPro" id="IPR011545">
    <property type="entry name" value="DEAD/DEAH_box_helicase_dom"/>
</dbReference>
<feature type="domain" description="HD Cas3-type" evidence="12">
    <location>
        <begin position="13"/>
        <end position="192"/>
    </location>
</feature>
<dbReference type="InterPro" id="IPR001650">
    <property type="entry name" value="Helicase_C-like"/>
</dbReference>
<comment type="similarity">
    <text evidence="2">In the central section; belongs to the CRISPR-associated helicase Cas3 family.</text>
</comment>
<dbReference type="Gene3D" id="3.40.50.300">
    <property type="entry name" value="P-loop containing nucleotide triphosphate hydrolases"/>
    <property type="match status" value="2"/>
</dbReference>
<evidence type="ECO:0000256" key="5">
    <source>
        <dbReference type="ARBA" id="ARBA00022741"/>
    </source>
</evidence>
<evidence type="ECO:0000256" key="10">
    <source>
        <dbReference type="ARBA" id="ARBA00038437"/>
    </source>
</evidence>
<organism evidence="13 14">
    <name type="scientific">Candidatus Enterocola intestinipullorum</name>
    <dbReference type="NCBI Taxonomy" id="2840783"/>
    <lineage>
        <taxon>Bacteria</taxon>
        <taxon>Pseudomonadati</taxon>
        <taxon>Bacteroidota</taxon>
        <taxon>Bacteroidia</taxon>
        <taxon>Bacteroidales</taxon>
        <taxon>Candidatus Enterocola</taxon>
    </lineage>
</organism>
<sequence length="711" mass="80570">MQNGFGQILAKHEDDGFMPLSEHLSLVALSAETIARNVGLDVSSARKGAILHDIGKVSPVFQNTLRHGYVRPSGFIFRHEIASLFFLSLVEENERNRVLEMVVAHHKSVYKDAGELGLLDLDDLEDSFTIHSKGFESWSPIALGILDTLGFTVHEISIEEAKENYDYAVSYCNNIGYGYSKWRGLLMEADHMASALGNLTVGELKKSFIVPDLTFYNRRNDLFPLSMKKSESDCKHTIVTAPTGAGKTDFLLRRCKGRVFYTLPFQASINAMYDRFKTDLKGTNAQIRLLHASSGMKLQYGKWEERIMQRHAGASIKVMTPHQLASIAFGIKGYEAMLVDLAGCDVILDEIHTYSCEIQAIVLRIIEILVNVGCKVHVGTATMPKVLYDRILAILGGPSQVYEVALPEDELSLFDRHEIHKAENFAAVGKDMDSALQKDQKILVVCNQVKRAQELYSSLKAEYPNIPIMLIHSHFKRKDRQQLEEILTNRYSAGHKACIVVSTQVVEVSLDINFDMMITECAPIDAMIQRFGRVNRKRTRQSIGRYKPIYVLYPHSGKEVLPYKEEILRESYDVLPDNSVLEEKSIQEMLDTVYPDDKFMNIDYSGVAFKNGKWVIKKLRHNAKSVLMDFLDMNSAVCIVESDVETYRKGNAMERSAMEIPVSFQSIRFNDLQVIEKGSYPFVVPDLSYSYDKGLDLGHAKPEYYKHFEFL</sequence>
<feature type="domain" description="Helicase C-terminal" evidence="11">
    <location>
        <begin position="431"/>
        <end position="587"/>
    </location>
</feature>
<evidence type="ECO:0000259" key="11">
    <source>
        <dbReference type="PROSITE" id="PS51194"/>
    </source>
</evidence>
<dbReference type="PANTHER" id="PTHR47959:SF16">
    <property type="entry name" value="CRISPR-ASSOCIATED NUCLEASE_HELICASE CAS3-RELATED"/>
    <property type="match status" value="1"/>
</dbReference>
<dbReference type="Gene3D" id="1.10.3210.30">
    <property type="match status" value="1"/>
</dbReference>
<keyword evidence="3" id="KW-0540">Nuclease</keyword>
<evidence type="ECO:0000256" key="6">
    <source>
        <dbReference type="ARBA" id="ARBA00022801"/>
    </source>
</evidence>
<dbReference type="Pfam" id="PF00270">
    <property type="entry name" value="DEAD"/>
    <property type="match status" value="1"/>
</dbReference>
<dbReference type="CDD" id="cd09641">
    <property type="entry name" value="Cas3''_I"/>
    <property type="match status" value="1"/>
</dbReference>
<dbReference type="GO" id="GO:0003676">
    <property type="term" value="F:nucleic acid binding"/>
    <property type="evidence" value="ECO:0007669"/>
    <property type="project" value="InterPro"/>
</dbReference>
<keyword evidence="6" id="KW-0378">Hydrolase</keyword>
<dbReference type="InterPro" id="IPR054712">
    <property type="entry name" value="Cas3-like_dom"/>
</dbReference>
<dbReference type="InterPro" id="IPR050079">
    <property type="entry name" value="DEAD_box_RNA_helicase"/>
</dbReference>
<dbReference type="GO" id="GO:0003724">
    <property type="term" value="F:RNA helicase activity"/>
    <property type="evidence" value="ECO:0007669"/>
    <property type="project" value="TreeGrafter"/>
</dbReference>
<dbReference type="InterPro" id="IPR006674">
    <property type="entry name" value="HD_domain"/>
</dbReference>
<evidence type="ECO:0000256" key="7">
    <source>
        <dbReference type="ARBA" id="ARBA00022806"/>
    </source>
</evidence>
<evidence type="ECO:0000256" key="3">
    <source>
        <dbReference type="ARBA" id="ARBA00022722"/>
    </source>
</evidence>
<dbReference type="InterPro" id="IPR006474">
    <property type="entry name" value="Helicase_Cas3_CRISPR-ass_core"/>
</dbReference>
<dbReference type="NCBIfam" id="TIGR01596">
    <property type="entry name" value="cas3_HD"/>
    <property type="match status" value="1"/>
</dbReference>
<evidence type="ECO:0000259" key="12">
    <source>
        <dbReference type="PROSITE" id="PS51643"/>
    </source>
</evidence>
<dbReference type="PROSITE" id="PS51194">
    <property type="entry name" value="HELICASE_CTER"/>
    <property type="match status" value="1"/>
</dbReference>
<comment type="similarity">
    <text evidence="10">Belongs to the DEAD box helicase family.</text>
</comment>
<comment type="caution">
    <text evidence="13">The sequence shown here is derived from an EMBL/GenBank/DDBJ whole genome shotgun (WGS) entry which is preliminary data.</text>
</comment>
<comment type="similarity">
    <text evidence="1">In the N-terminal section; belongs to the CRISPR-associated nuclease Cas3-HD family.</text>
</comment>